<dbReference type="Pfam" id="PF05990">
    <property type="entry name" value="DUF900"/>
    <property type="match status" value="1"/>
</dbReference>
<dbReference type="AlphaFoldDB" id="A0A6B2K5B5"/>
<dbReference type="Gene3D" id="3.40.50.1820">
    <property type="entry name" value="alpha/beta hydrolase"/>
    <property type="match status" value="1"/>
</dbReference>
<dbReference type="EMBL" id="JAAGAB010000003">
    <property type="protein sequence ID" value="NDV01946.1"/>
    <property type="molecule type" value="Genomic_DNA"/>
</dbReference>
<name>A0A6B2K5B5_9RHOB</name>
<comment type="caution">
    <text evidence="1">The sequence shown here is derived from an EMBL/GenBank/DDBJ whole genome shotgun (WGS) entry which is preliminary data.</text>
</comment>
<dbReference type="SUPFAM" id="SSF53474">
    <property type="entry name" value="alpha/beta-Hydrolases"/>
    <property type="match status" value="1"/>
</dbReference>
<protein>
    <submittedName>
        <fullName evidence="1">Alpha/beta hydrolase</fullName>
    </submittedName>
</protein>
<evidence type="ECO:0000313" key="2">
    <source>
        <dbReference type="Proteomes" id="UP000474757"/>
    </source>
</evidence>
<evidence type="ECO:0000313" key="1">
    <source>
        <dbReference type="EMBL" id="NDV01946.1"/>
    </source>
</evidence>
<proteinExistence type="predicted"/>
<keyword evidence="1" id="KW-0378">Hydrolase</keyword>
<dbReference type="RefSeq" id="WP_163894451.1">
    <property type="nucleotide sequence ID" value="NZ_JAAFYS010000003.1"/>
</dbReference>
<dbReference type="GO" id="GO:0016787">
    <property type="term" value="F:hydrolase activity"/>
    <property type="evidence" value="ECO:0007669"/>
    <property type="project" value="UniProtKB-KW"/>
</dbReference>
<sequence length="291" mass="31401">MALLRANADDLPSGHTIAGALRGLHPGAPIVVMIHGYRFSPADASHDPHRHILSPAPSLGGWKAVSWPRHLRLQGEAGLAVAFGWEARGTLFAAHARAEAAGAALAELVGRLRVAAPDRPIHLLGHSLGARVALAALARARPGDITRVLLLSAAAFRGEARRVLETPAGRRAEIVNVISGQNLLFDTLLRLALPHHGVTLGGGLGARSPGWVPGWVDVPMRRLPDLGYRLAPPTARICHWSSYLRPGVWRFYREVLLTPEATPLAVMQARLAPERRRWRLPAMRFGARGPV</sequence>
<organism evidence="1 2">
    <name type="scientific">Pseudoroseicyclus tamaricis</name>
    <dbReference type="NCBI Taxonomy" id="2705421"/>
    <lineage>
        <taxon>Bacteria</taxon>
        <taxon>Pseudomonadati</taxon>
        <taxon>Pseudomonadota</taxon>
        <taxon>Alphaproteobacteria</taxon>
        <taxon>Rhodobacterales</taxon>
        <taxon>Paracoccaceae</taxon>
        <taxon>Pseudoroseicyclus</taxon>
    </lineage>
</organism>
<gene>
    <name evidence="1" type="ORF">GZA08_13320</name>
</gene>
<reference evidence="1 2" key="1">
    <citation type="submission" date="2020-02" db="EMBL/GenBank/DDBJ databases">
        <title>Pseudoroseicyclus tamarix, sp. nov., isolated from offshore sediment of a Tamarix chinensis forest.</title>
        <authorList>
            <person name="Gai Y."/>
        </authorList>
    </citation>
    <scope>NUCLEOTIDE SEQUENCE [LARGE SCALE GENOMIC DNA]</scope>
    <source>
        <strain evidence="1 2">CLL3-39</strain>
    </source>
</reference>
<accession>A0A6B2K5B5</accession>
<dbReference type="Proteomes" id="UP000474757">
    <property type="component" value="Unassembled WGS sequence"/>
</dbReference>
<dbReference type="InterPro" id="IPR029058">
    <property type="entry name" value="AB_hydrolase_fold"/>
</dbReference>
<dbReference type="InterPro" id="IPR010297">
    <property type="entry name" value="DUF900_hydrolase"/>
</dbReference>
<keyword evidence="2" id="KW-1185">Reference proteome</keyword>